<dbReference type="Pfam" id="PF18299">
    <property type="entry name" value="R2K_2"/>
    <property type="match status" value="1"/>
</dbReference>
<keyword evidence="3" id="KW-1185">Reference proteome</keyword>
<gene>
    <name evidence="2" type="ORF">C7B77_19890</name>
</gene>
<dbReference type="OrthoDB" id="482201at2"/>
<name>A0A2T1G736_9CYAN</name>
<evidence type="ECO:0000259" key="1">
    <source>
        <dbReference type="Pfam" id="PF18299"/>
    </source>
</evidence>
<dbReference type="AlphaFoldDB" id="A0A2T1G736"/>
<organism evidence="2 3">
    <name type="scientific">Chamaesiphon polymorphus CCALA 037</name>
    <dbReference type="NCBI Taxonomy" id="2107692"/>
    <lineage>
        <taxon>Bacteria</taxon>
        <taxon>Bacillati</taxon>
        <taxon>Cyanobacteriota</taxon>
        <taxon>Cyanophyceae</taxon>
        <taxon>Gomontiellales</taxon>
        <taxon>Chamaesiphonaceae</taxon>
        <taxon>Chamaesiphon</taxon>
    </lineage>
</organism>
<sequence>MKAYIRKSIDREISTINCANAAYGFRLMGWEIDTYESISDISELQPDDVVVGYIADIHAALIRLGITPPLPINYPQELYPFLGRKIWLDRVNNIVEHAELWNVFIKPARKCKKFTGKLITTSQDLIGCGDESEDSEIWCSEPVKFLSEWRCFVRYDRILGVYLYNGDWRLPVDPKIVEAAIATYKSAPAAYAIDFGVTDKGETLLVEVNDGYATGNYGLPPLYYAQFLASRWAEMTDADDYSISISQVFS</sequence>
<feature type="domain" description="ATP-grasp" evidence="1">
    <location>
        <begin position="81"/>
        <end position="226"/>
    </location>
</feature>
<evidence type="ECO:0000313" key="2">
    <source>
        <dbReference type="EMBL" id="PSB53049.1"/>
    </source>
</evidence>
<comment type="caution">
    <text evidence="2">The sequence shown here is derived from an EMBL/GenBank/DDBJ whole genome shotgun (WGS) entry which is preliminary data.</text>
</comment>
<dbReference type="SUPFAM" id="SSF56059">
    <property type="entry name" value="Glutathione synthetase ATP-binding domain-like"/>
    <property type="match status" value="1"/>
</dbReference>
<dbReference type="InterPro" id="IPR041261">
    <property type="entry name" value="R2K_2"/>
</dbReference>
<accession>A0A2T1G736</accession>
<dbReference type="Proteomes" id="UP000238937">
    <property type="component" value="Unassembled WGS sequence"/>
</dbReference>
<proteinExistence type="predicted"/>
<protein>
    <submittedName>
        <fullName evidence="2">DUF4343 domain-containing protein</fullName>
    </submittedName>
</protein>
<dbReference type="EMBL" id="PVWO01000309">
    <property type="protein sequence ID" value="PSB53049.1"/>
    <property type="molecule type" value="Genomic_DNA"/>
</dbReference>
<dbReference type="RefSeq" id="WP_106308831.1">
    <property type="nucleotide sequence ID" value="NZ_PVWO01000309.1"/>
</dbReference>
<evidence type="ECO:0000313" key="3">
    <source>
        <dbReference type="Proteomes" id="UP000238937"/>
    </source>
</evidence>
<reference evidence="2 3" key="1">
    <citation type="submission" date="2018-03" db="EMBL/GenBank/DDBJ databases">
        <title>The ancient ancestry and fast evolution of plastids.</title>
        <authorList>
            <person name="Moore K.R."/>
            <person name="Magnabosco C."/>
            <person name="Momper L."/>
            <person name="Gold D.A."/>
            <person name="Bosak T."/>
            <person name="Fournier G.P."/>
        </authorList>
    </citation>
    <scope>NUCLEOTIDE SEQUENCE [LARGE SCALE GENOMIC DNA]</scope>
    <source>
        <strain evidence="2 3">CCALA 037</strain>
    </source>
</reference>